<dbReference type="AlphaFoldDB" id="A0A0E4H2P5"/>
<accession>A0A0E4H2P5</accession>
<dbReference type="Pfam" id="PF10824">
    <property type="entry name" value="T7SS_ESX_EspC"/>
    <property type="match status" value="1"/>
</dbReference>
<proteinExistence type="predicted"/>
<evidence type="ECO:0000313" key="1">
    <source>
        <dbReference type="EMBL" id="CQD24158.1"/>
    </source>
</evidence>
<dbReference type="EMBL" id="CTEE01000002">
    <property type="protein sequence ID" value="CQD24158.1"/>
    <property type="molecule type" value="Genomic_DNA"/>
</dbReference>
<organism evidence="1 2">
    <name type="scientific">Mycobacterium lentiflavum</name>
    <dbReference type="NCBI Taxonomy" id="141349"/>
    <lineage>
        <taxon>Bacteria</taxon>
        <taxon>Bacillati</taxon>
        <taxon>Actinomycetota</taxon>
        <taxon>Actinomycetes</taxon>
        <taxon>Mycobacteriales</taxon>
        <taxon>Mycobacteriaceae</taxon>
        <taxon>Mycobacterium</taxon>
        <taxon>Mycobacterium simiae complex</taxon>
    </lineage>
</organism>
<evidence type="ECO:0000313" key="2">
    <source>
        <dbReference type="Proteomes" id="UP000199251"/>
    </source>
</evidence>
<dbReference type="RefSeq" id="WP_090609862.1">
    <property type="nucleotide sequence ID" value="NZ_CTEE01000002.1"/>
</dbReference>
<dbReference type="Proteomes" id="UP000199251">
    <property type="component" value="Unassembled WGS sequence"/>
</dbReference>
<reference evidence="1 2" key="1">
    <citation type="submission" date="2015-03" db="EMBL/GenBank/DDBJ databases">
        <authorList>
            <person name="Urmite Genomes"/>
        </authorList>
    </citation>
    <scope>NUCLEOTIDE SEQUENCE [LARGE SCALE GENOMIC DNA]</scope>
    <source>
        <strain evidence="1 2">CSUR P1491</strain>
    </source>
</reference>
<dbReference type="GO" id="GO:0009306">
    <property type="term" value="P:protein secretion"/>
    <property type="evidence" value="ECO:0007669"/>
    <property type="project" value="InterPro"/>
</dbReference>
<name>A0A0E4H2P5_MYCLN</name>
<gene>
    <name evidence="1" type="ORF">BN1232_06079</name>
</gene>
<protein>
    <submittedName>
        <fullName evidence="1">Uncharacterized protein</fullName>
    </submittedName>
</protein>
<sequence>MAESLKIDPERLSAAAAHHRAIGEDLQGPLAAHEQLEAARSAHGPIFADFKAALADTLAARRAEILDQIATNEQIAQTIDAAATQFSETEAANAARQASV</sequence>
<dbReference type="STRING" id="141349.BN1232_06079"/>
<dbReference type="InterPro" id="IPR022536">
    <property type="entry name" value="EspC"/>
</dbReference>